<dbReference type="AlphaFoldDB" id="A0AAD7IQP7"/>
<feature type="compositionally biased region" description="Basic and acidic residues" evidence="1">
    <location>
        <begin position="219"/>
        <end position="231"/>
    </location>
</feature>
<reference evidence="3" key="1">
    <citation type="submission" date="2023-03" db="EMBL/GenBank/DDBJ databases">
        <title>Massive genome expansion in bonnet fungi (Mycena s.s.) driven by repeated elements and novel gene families across ecological guilds.</title>
        <authorList>
            <consortium name="Lawrence Berkeley National Laboratory"/>
            <person name="Harder C.B."/>
            <person name="Miyauchi S."/>
            <person name="Viragh M."/>
            <person name="Kuo A."/>
            <person name="Thoen E."/>
            <person name="Andreopoulos B."/>
            <person name="Lu D."/>
            <person name="Skrede I."/>
            <person name="Drula E."/>
            <person name="Henrissat B."/>
            <person name="Morin E."/>
            <person name="Kohler A."/>
            <person name="Barry K."/>
            <person name="LaButti K."/>
            <person name="Morin E."/>
            <person name="Salamov A."/>
            <person name="Lipzen A."/>
            <person name="Mereny Z."/>
            <person name="Hegedus B."/>
            <person name="Baldrian P."/>
            <person name="Stursova M."/>
            <person name="Weitz H."/>
            <person name="Taylor A."/>
            <person name="Grigoriev I.V."/>
            <person name="Nagy L.G."/>
            <person name="Martin F."/>
            <person name="Kauserud H."/>
        </authorList>
    </citation>
    <scope>NUCLEOTIDE SEQUENCE</scope>
    <source>
        <strain evidence="3">CBHHK188m</strain>
    </source>
</reference>
<dbReference type="GO" id="GO:0006950">
    <property type="term" value="P:response to stress"/>
    <property type="evidence" value="ECO:0007669"/>
    <property type="project" value="UniProtKB-ARBA"/>
</dbReference>
<dbReference type="Proteomes" id="UP001215280">
    <property type="component" value="Unassembled WGS sequence"/>
</dbReference>
<sequence>MAPRLPTEPPPRGSPARPTRDAVRSTGGTPKSFFKAKPKREESIQIVPDSEEERTRDDPDIIEISSDSEDDERIPKPKRPLGDPALRVPGAWLGDSDVSPVKKSATPRAPVRTPATPTSSAKKSTPSKRPQLGGSATSTDVVEDQVAVLAAPVPQWLTPKPKVPTARFHGSGNNTPRTQSPDKSARRPPRVVEVVADSESEVEVLDNPVRISPSPKGTKSKEKPPTSKEKLQPLFEDCSDSDISDSSEEESIPEEAFARDVPNKYAKYWDPPTPRLSARRSLDKLKTTGNPLVTFEEHASRITYAEQVYSYLNKVVFKNGLPTLRKIELKWNNKLLSTAGRAQFHRDRNGNEFAEIHLASKVVDSDERIRNTLGHEMCHLACWMIDKEIKESHGPIFRKWARRVERKDANIEISIRHTYEISYPFRWECVNANCLEITGRFSISIDPAKNKCPLCKIGSLVPLFDPPEKKTKPDTELTKMSKHAPVKSQSASPSVTSSPRARPRPRSASIIVIDSSDEEEEIPSSVHIQEEIYMVPDSDSEEGNNDNDSEIADLARKFEQGVTISHKVCLHAAVRRAKRI</sequence>
<protein>
    <submittedName>
        <fullName evidence="3">SprT-like family-domain-containing protein</fullName>
    </submittedName>
</protein>
<organism evidence="3 4">
    <name type="scientific">Mycena maculata</name>
    <dbReference type="NCBI Taxonomy" id="230809"/>
    <lineage>
        <taxon>Eukaryota</taxon>
        <taxon>Fungi</taxon>
        <taxon>Dikarya</taxon>
        <taxon>Basidiomycota</taxon>
        <taxon>Agaricomycotina</taxon>
        <taxon>Agaricomycetes</taxon>
        <taxon>Agaricomycetidae</taxon>
        <taxon>Agaricales</taxon>
        <taxon>Marasmiineae</taxon>
        <taxon>Mycenaceae</taxon>
        <taxon>Mycena</taxon>
    </lineage>
</organism>
<dbReference type="GO" id="GO:0005634">
    <property type="term" value="C:nucleus"/>
    <property type="evidence" value="ECO:0007669"/>
    <property type="project" value="TreeGrafter"/>
</dbReference>
<dbReference type="InterPro" id="IPR006640">
    <property type="entry name" value="SprT-like_domain"/>
</dbReference>
<feature type="region of interest" description="Disordered" evidence="1">
    <location>
        <begin position="466"/>
        <end position="528"/>
    </location>
</feature>
<dbReference type="Pfam" id="PF10263">
    <property type="entry name" value="SprT-like"/>
    <property type="match status" value="1"/>
</dbReference>
<proteinExistence type="predicted"/>
<feature type="compositionally biased region" description="Acidic residues" evidence="1">
    <location>
        <begin position="237"/>
        <end position="253"/>
    </location>
</feature>
<evidence type="ECO:0000259" key="2">
    <source>
        <dbReference type="SMART" id="SM00731"/>
    </source>
</evidence>
<feature type="compositionally biased region" description="Pro residues" evidence="1">
    <location>
        <begin position="1"/>
        <end position="13"/>
    </location>
</feature>
<feature type="compositionally biased region" description="Basic and acidic residues" evidence="1">
    <location>
        <begin position="466"/>
        <end position="479"/>
    </location>
</feature>
<feature type="region of interest" description="Disordered" evidence="1">
    <location>
        <begin position="151"/>
        <end position="254"/>
    </location>
</feature>
<evidence type="ECO:0000313" key="4">
    <source>
        <dbReference type="Proteomes" id="UP001215280"/>
    </source>
</evidence>
<name>A0AAD7IQP7_9AGAR</name>
<feature type="compositionally biased region" description="Polar residues" evidence="1">
    <location>
        <begin position="171"/>
        <end position="182"/>
    </location>
</feature>
<keyword evidence="4" id="KW-1185">Reference proteome</keyword>
<feature type="compositionally biased region" description="Low complexity" evidence="1">
    <location>
        <begin position="488"/>
        <end position="514"/>
    </location>
</feature>
<evidence type="ECO:0000313" key="3">
    <source>
        <dbReference type="EMBL" id="KAJ7748494.1"/>
    </source>
</evidence>
<evidence type="ECO:0000256" key="1">
    <source>
        <dbReference type="SAM" id="MobiDB-lite"/>
    </source>
</evidence>
<feature type="region of interest" description="Disordered" evidence="1">
    <location>
        <begin position="1"/>
        <end position="139"/>
    </location>
</feature>
<dbReference type="SMART" id="SM00731">
    <property type="entry name" value="SprT"/>
    <property type="match status" value="1"/>
</dbReference>
<feature type="compositionally biased region" description="Low complexity" evidence="1">
    <location>
        <begin position="104"/>
        <end position="128"/>
    </location>
</feature>
<accession>A0AAD7IQP7</accession>
<dbReference type="PANTHER" id="PTHR23099">
    <property type="entry name" value="TRANSCRIPTIONAL REGULATOR"/>
    <property type="match status" value="1"/>
</dbReference>
<gene>
    <name evidence="3" type="ORF">DFH07DRAFT_829904</name>
</gene>
<dbReference type="PANTHER" id="PTHR23099:SF0">
    <property type="entry name" value="GERM CELL NUCLEAR ACIDIC PROTEIN"/>
    <property type="match status" value="1"/>
</dbReference>
<dbReference type="EMBL" id="JARJLG010000089">
    <property type="protein sequence ID" value="KAJ7748494.1"/>
    <property type="molecule type" value="Genomic_DNA"/>
</dbReference>
<feature type="domain" description="SprT-like" evidence="2">
    <location>
        <begin position="306"/>
        <end position="463"/>
    </location>
</feature>
<comment type="caution">
    <text evidence="3">The sequence shown here is derived from an EMBL/GenBank/DDBJ whole genome shotgun (WGS) entry which is preliminary data.</text>
</comment>